<gene>
    <name evidence="1" type="primary">dszB</name>
</gene>
<reference evidence="1" key="1">
    <citation type="submission" date="2015-10" db="EMBL/GenBank/DDBJ databases">
        <title>Genetic assessment of the dsz operon in a newly identified dibenzothiophene desulfurizing strain.</title>
        <authorList>
            <person name="Khosravinia S."/>
            <person name="Mahdavi M.A."/>
            <person name="Gheshlaghi R."/>
            <person name="Dehghani H."/>
            <person name="Rasekh B."/>
        </authorList>
    </citation>
    <scope>NUCLEOTIDE SEQUENCE</scope>
    <source>
        <strain evidence="1">FUM94</strain>
    </source>
</reference>
<dbReference type="EMBL" id="KT987928">
    <property type="protein sequence ID" value="ANA75041.1"/>
    <property type="molecule type" value="Genomic_DNA"/>
</dbReference>
<organism evidence="1">
    <name type="scientific">Rhodococcus sp. FUM94</name>
    <dbReference type="NCBI Taxonomy" id="1746007"/>
    <lineage>
        <taxon>Bacteria</taxon>
        <taxon>Bacillati</taxon>
        <taxon>Actinomycetota</taxon>
        <taxon>Actinomycetes</taxon>
        <taxon>Mycobacteriales</taxon>
        <taxon>Nocardiaceae</taxon>
        <taxon>Rhodococcus</taxon>
    </lineage>
</organism>
<dbReference type="Gene3D" id="3.40.190.270">
    <property type="match status" value="1"/>
</dbReference>
<protein>
    <submittedName>
        <fullName evidence="1">Dibenzothiophene desulfurization protein B</fullName>
    </submittedName>
</protein>
<evidence type="ECO:0000313" key="1">
    <source>
        <dbReference type="EMBL" id="ANA75041.1"/>
    </source>
</evidence>
<dbReference type="AlphaFoldDB" id="A0A166TRC4"/>
<dbReference type="CDD" id="cd13554">
    <property type="entry name" value="PBP2_DszB"/>
    <property type="match status" value="1"/>
</dbReference>
<name>A0A166TRC4_9NOCA</name>
<dbReference type="SMR" id="A0A166TRC4"/>
<dbReference type="SUPFAM" id="SSF53850">
    <property type="entry name" value="Periplasmic binding protein-like II"/>
    <property type="match status" value="1"/>
</dbReference>
<proteinExistence type="predicted"/>
<dbReference type="Gene3D" id="3.40.190.10">
    <property type="entry name" value="Periplasmic binding protein-like II"/>
    <property type="match status" value="1"/>
</dbReference>
<accession>A0A166TRC4</accession>
<sequence>MTSRVDPANPGSELDSAIRDTLTYSNCPVPNALLTASESGFLDAAGIELDVLSGQQGTVHFTYDQPAYTRFGGEIPPLLSEGLRAPGRTRLLGITPLLGRQGFFVRDDSPITAAADLAGRRIGVSASAIRILRGQLGDYLELDPWRQTLVALGSWEARALLHTLEHGELGVDDVELVPISSPGVDVPAEQLEESATVKGADLFPDVARGQAAVLASGDVDALYSWLPWAGELQATGARPVVDLGLDERNAYASVWTVSSGLVRQRPGLVQRLVDAAVDAGLWARDHSDAVTSLHAANLGVSTGAVGQGFGADFQQRLVPRLDHDALALLERTQQFLLTNNLLQEPVALDQWAAPEFLNNSLNRHR</sequence>